<sequence length="71" mass="7763">MLMSGLCLTRGARDLDILQLCLDRPTALKRPEMKKRMVKAAIQDANTSGFMDYACVGNSNTSGLDVKTGRN</sequence>
<protein>
    <submittedName>
        <fullName evidence="1">Uncharacterized protein</fullName>
    </submittedName>
</protein>
<organism evidence="1 2">
    <name type="scientific">Hibiscus sabdariffa</name>
    <name type="common">roselle</name>
    <dbReference type="NCBI Taxonomy" id="183260"/>
    <lineage>
        <taxon>Eukaryota</taxon>
        <taxon>Viridiplantae</taxon>
        <taxon>Streptophyta</taxon>
        <taxon>Embryophyta</taxon>
        <taxon>Tracheophyta</taxon>
        <taxon>Spermatophyta</taxon>
        <taxon>Magnoliopsida</taxon>
        <taxon>eudicotyledons</taxon>
        <taxon>Gunneridae</taxon>
        <taxon>Pentapetalae</taxon>
        <taxon>rosids</taxon>
        <taxon>malvids</taxon>
        <taxon>Malvales</taxon>
        <taxon>Malvaceae</taxon>
        <taxon>Malvoideae</taxon>
        <taxon>Hibiscus</taxon>
    </lineage>
</organism>
<evidence type="ECO:0000313" key="1">
    <source>
        <dbReference type="EMBL" id="KAK9012114.1"/>
    </source>
</evidence>
<keyword evidence="2" id="KW-1185">Reference proteome</keyword>
<name>A0ABR2RH51_9ROSI</name>
<proteinExistence type="predicted"/>
<evidence type="ECO:0000313" key="2">
    <source>
        <dbReference type="Proteomes" id="UP001396334"/>
    </source>
</evidence>
<dbReference type="EMBL" id="JBBPBN010000022">
    <property type="protein sequence ID" value="KAK9012114.1"/>
    <property type="molecule type" value="Genomic_DNA"/>
</dbReference>
<accession>A0ABR2RH51</accession>
<dbReference type="Proteomes" id="UP001396334">
    <property type="component" value="Unassembled WGS sequence"/>
</dbReference>
<gene>
    <name evidence="1" type="ORF">V6N11_040183</name>
</gene>
<comment type="caution">
    <text evidence="1">The sequence shown here is derived from an EMBL/GenBank/DDBJ whole genome shotgun (WGS) entry which is preliminary data.</text>
</comment>
<reference evidence="1 2" key="1">
    <citation type="journal article" date="2024" name="G3 (Bethesda)">
        <title>Genome assembly of Hibiscus sabdariffa L. provides insights into metabolisms of medicinal natural products.</title>
        <authorList>
            <person name="Kim T."/>
        </authorList>
    </citation>
    <scope>NUCLEOTIDE SEQUENCE [LARGE SCALE GENOMIC DNA]</scope>
    <source>
        <strain evidence="1">TK-2024</strain>
        <tissue evidence="1">Old leaves</tissue>
    </source>
</reference>